<dbReference type="PANTHER" id="PTHR32063">
    <property type="match status" value="1"/>
</dbReference>
<evidence type="ECO:0000259" key="3">
    <source>
        <dbReference type="PROSITE" id="PS50156"/>
    </source>
</evidence>
<dbReference type="Gene3D" id="3.30.70.1320">
    <property type="entry name" value="Multidrug efflux transporter AcrB pore domain like"/>
    <property type="match status" value="1"/>
</dbReference>
<name>K6Z1J9_9ALTE</name>
<dbReference type="EMBL" id="BAEO01000006">
    <property type="protein sequence ID" value="GAC17315.1"/>
    <property type="molecule type" value="Genomic_DNA"/>
</dbReference>
<feature type="transmembrane region" description="Helical" evidence="2">
    <location>
        <begin position="962"/>
        <end position="984"/>
    </location>
</feature>
<dbReference type="SUPFAM" id="SSF82714">
    <property type="entry name" value="Multidrug efflux transporter AcrB TolC docking domain, DN and DC subdomains"/>
    <property type="match status" value="1"/>
</dbReference>
<evidence type="ECO:0000256" key="1">
    <source>
        <dbReference type="SAM" id="MobiDB-lite"/>
    </source>
</evidence>
<keyword evidence="2" id="KW-0812">Transmembrane</keyword>
<dbReference type="GO" id="GO:0005886">
    <property type="term" value="C:plasma membrane"/>
    <property type="evidence" value="ECO:0007669"/>
    <property type="project" value="TreeGrafter"/>
</dbReference>
<keyword evidence="5" id="KW-1185">Reference proteome</keyword>
<evidence type="ECO:0000313" key="5">
    <source>
        <dbReference type="Proteomes" id="UP000006327"/>
    </source>
</evidence>
<organism evidence="4 5">
    <name type="scientific">Paraglaciecola arctica BSs20135</name>
    <dbReference type="NCBI Taxonomy" id="493475"/>
    <lineage>
        <taxon>Bacteria</taxon>
        <taxon>Pseudomonadati</taxon>
        <taxon>Pseudomonadota</taxon>
        <taxon>Gammaproteobacteria</taxon>
        <taxon>Alteromonadales</taxon>
        <taxon>Alteromonadaceae</taxon>
        <taxon>Paraglaciecola</taxon>
    </lineage>
</organism>
<dbReference type="OrthoDB" id="9758297at2"/>
<dbReference type="eggNOG" id="COG0841">
    <property type="taxonomic scope" value="Bacteria"/>
</dbReference>
<dbReference type="SUPFAM" id="SSF82866">
    <property type="entry name" value="Multidrug efflux transporter AcrB transmembrane domain"/>
    <property type="match status" value="2"/>
</dbReference>
<feature type="transmembrane region" description="Helical" evidence="2">
    <location>
        <begin position="938"/>
        <end position="955"/>
    </location>
</feature>
<evidence type="ECO:0000313" key="4">
    <source>
        <dbReference type="EMBL" id="GAC17315.1"/>
    </source>
</evidence>
<dbReference type="RefSeq" id="WP_007616072.1">
    <property type="nucleotide sequence ID" value="NZ_BAEO01000006.1"/>
</dbReference>
<dbReference type="Gene3D" id="3.30.2090.10">
    <property type="entry name" value="Multidrug efflux transporter AcrB TolC docking domain, DN and DC subdomains"/>
    <property type="match status" value="2"/>
</dbReference>
<accession>K6Z1J9</accession>
<feature type="transmembrane region" description="Helical" evidence="2">
    <location>
        <begin position="357"/>
        <end position="376"/>
    </location>
</feature>
<dbReference type="PROSITE" id="PS50156">
    <property type="entry name" value="SSD"/>
    <property type="match status" value="1"/>
</dbReference>
<dbReference type="GO" id="GO:0042910">
    <property type="term" value="F:xenobiotic transmembrane transporter activity"/>
    <property type="evidence" value="ECO:0007669"/>
    <property type="project" value="TreeGrafter"/>
</dbReference>
<dbReference type="PRINTS" id="PR00702">
    <property type="entry name" value="ACRIFLAVINRP"/>
</dbReference>
<dbReference type="SUPFAM" id="SSF82693">
    <property type="entry name" value="Multidrug efflux transporter AcrB pore domain, PN1, PN2, PC1 and PC2 subdomains"/>
    <property type="match status" value="3"/>
</dbReference>
<dbReference type="Proteomes" id="UP000006327">
    <property type="component" value="Unassembled WGS sequence"/>
</dbReference>
<comment type="caution">
    <text evidence="4">The sequence shown here is derived from an EMBL/GenBank/DDBJ whole genome shotgun (WGS) entry which is preliminary data.</text>
</comment>
<sequence length="1115" mass="121851">MKKHPIDRLVAYSLQGGFPQFVFVVALFLGAIALIYTPREEEPQIVVPMIDVWVDVPNLSARQVERQVTVPLEKLIKQVPGIEHIYSASHDGGLSVTLRFEVGEDRERALLNTYNKLHSNQDKIPEVAANWIVKPIEVDDVAILMVGLFSTSPDLYSDYELRRMAQEVSTVIQSLPNTSEVNVVGGRSRSIQVSLDLQALAARQTSVMNVVDALALSNQLSRHGDLAMGQKNIVIESGDVIRDLQALNNIVVNVINGKMVMLKDIAEIRDGPSEPQSYQWLEFANEAANGVGNKQLQDKYPMVTISVAKQKGSNAVTVADDVLAKMAELQTQLLPAEVHYEYLRNYGQTANEKVNNLTSSLAFAVFTVVVFIGVFLGWRQAIVVALAVPICYGLTLMLDLAFGYTINRVTLFALILSLGLLVDDPITGIDNITRFLGYKKSSKSDNIINAMSEIRPALIMSTFTIILAFVPLAFITGMMGPYMAPMAFNVPVSVVISTFVAFAITPWLASKLLKPSTTEIADKTNGIYSRLLNPLIANKSRSKLGLWIVLVLFVVSCALPLLRMVPLKLLPFDNKNEIQVLIDMPEGTSLEKTAAQVEDVIQTVKLLPEVKAIASYIGQPSPIDFNGMVRQHYLRKASNLAELRITLLDKTQREHQSHGIVLRLRELLAPMQQQHLSLKVIEVPPGPPVLSTFVAEIYAEPFVSPEVHQAAALGLISRLKSEAHVVEIDSTITSEQLIWRFVADKQKAALSGISTVDINNALTVAIASKRAGTYQVENDATPVPIDVKLAFADRQSLTDILSLQVIGQNGIAQLDNGLGLEASPQSLVSLAELGQWQQTKVSQPILHKDLVPVIYVTAELSGRTPAEVIADLSADLKTADNSESVSEHSVENSGQNSWQNRTYLQSGGGEQWELPEGTSYSFSGEGEWKITIDVFRDMGIAFAFALVGIFFLLKLQTSSSALALIIMSAIPLTIIGIMPGFWLLNQFGERTIAGAPDPILFTATAMIGMIALAGIVVRNSLILVEFITLARGNGMNIKEALLAAGEVRMRPVLLTAGTTMLGNLVITLDPVFSGLALAIIFGIIASTLFSLFVVPIVYYLVFEDKPQAQLQEQTL</sequence>
<dbReference type="Gene3D" id="3.30.70.1430">
    <property type="entry name" value="Multidrug efflux transporter AcrB pore domain"/>
    <property type="match status" value="2"/>
</dbReference>
<gene>
    <name evidence="4" type="ORF">GARC_0333</name>
</gene>
<dbReference type="InterPro" id="IPR027463">
    <property type="entry name" value="AcrB_DN_DC_subdom"/>
</dbReference>
<feature type="transmembrane region" description="Helical" evidence="2">
    <location>
        <begin position="383"/>
        <end position="406"/>
    </location>
</feature>
<dbReference type="PANTHER" id="PTHR32063:SF16">
    <property type="entry name" value="CATION EFFLUX SYSTEM (ACRB_ACRD_ACRF FAMILY)"/>
    <property type="match status" value="1"/>
</dbReference>
<feature type="transmembrane region" description="Helical" evidence="2">
    <location>
        <begin position="486"/>
        <end position="509"/>
    </location>
</feature>
<feature type="region of interest" description="Disordered" evidence="1">
    <location>
        <begin position="881"/>
        <end position="900"/>
    </location>
</feature>
<feature type="transmembrane region" description="Helical" evidence="2">
    <location>
        <begin position="1051"/>
        <end position="1068"/>
    </location>
</feature>
<feature type="transmembrane region" description="Helical" evidence="2">
    <location>
        <begin position="1004"/>
        <end position="1030"/>
    </location>
</feature>
<feature type="compositionally biased region" description="Basic and acidic residues" evidence="1">
    <location>
        <begin position="881"/>
        <end position="890"/>
    </location>
</feature>
<feature type="domain" description="SSD" evidence="3">
    <location>
        <begin position="376"/>
        <end position="511"/>
    </location>
</feature>
<protein>
    <submittedName>
        <fullName evidence="4">AcrB/AcrD/AcrF family protein</fullName>
    </submittedName>
</protein>
<feature type="transmembrane region" description="Helical" evidence="2">
    <location>
        <begin position="12"/>
        <end position="36"/>
    </location>
</feature>
<feature type="transmembrane region" description="Helical" evidence="2">
    <location>
        <begin position="1074"/>
        <end position="1101"/>
    </location>
</feature>
<evidence type="ECO:0000256" key="2">
    <source>
        <dbReference type="SAM" id="Phobius"/>
    </source>
</evidence>
<feature type="transmembrane region" description="Helical" evidence="2">
    <location>
        <begin position="544"/>
        <end position="562"/>
    </location>
</feature>
<dbReference type="Pfam" id="PF00873">
    <property type="entry name" value="ACR_tran"/>
    <property type="match status" value="2"/>
</dbReference>
<proteinExistence type="predicted"/>
<dbReference type="STRING" id="493475.GARC_0333"/>
<feature type="transmembrane region" description="Helical" evidence="2">
    <location>
        <begin position="457"/>
        <end position="480"/>
    </location>
</feature>
<keyword evidence="2" id="KW-0472">Membrane</keyword>
<dbReference type="AlphaFoldDB" id="K6Z1J9"/>
<dbReference type="Gene3D" id="3.30.70.1440">
    <property type="entry name" value="Multidrug efflux transporter AcrB pore domain"/>
    <property type="match status" value="2"/>
</dbReference>
<reference evidence="4 5" key="1">
    <citation type="journal article" date="2017" name="Antonie Van Leeuwenhoek">
        <title>Rhizobium rhizosphaerae sp. nov., a novel species isolated from rice rhizosphere.</title>
        <authorList>
            <person name="Zhao J.J."/>
            <person name="Zhang J."/>
            <person name="Zhang R.J."/>
            <person name="Zhang C.W."/>
            <person name="Yin H.Q."/>
            <person name="Zhang X.X."/>
        </authorList>
    </citation>
    <scope>NUCLEOTIDE SEQUENCE [LARGE SCALE GENOMIC DNA]</scope>
    <source>
        <strain evidence="4 5">BSs20135</strain>
    </source>
</reference>
<keyword evidence="2" id="KW-1133">Transmembrane helix</keyword>
<dbReference type="InterPro" id="IPR001036">
    <property type="entry name" value="Acrflvin-R"/>
</dbReference>
<dbReference type="InterPro" id="IPR000731">
    <property type="entry name" value="SSD"/>
</dbReference>
<dbReference type="Gene3D" id="1.20.1640.10">
    <property type="entry name" value="Multidrug efflux transporter AcrB transmembrane domain"/>
    <property type="match status" value="3"/>
</dbReference>